<dbReference type="GO" id="GO:0008270">
    <property type="term" value="F:zinc ion binding"/>
    <property type="evidence" value="ECO:0007669"/>
    <property type="project" value="UniProtKB-KW"/>
</dbReference>
<dbReference type="GO" id="GO:0000978">
    <property type="term" value="F:RNA polymerase II cis-regulatory region sequence-specific DNA binding"/>
    <property type="evidence" value="ECO:0007669"/>
    <property type="project" value="TreeGrafter"/>
</dbReference>
<dbReference type="SUPFAM" id="SSF57716">
    <property type="entry name" value="Glucocorticoid receptor-like (DNA-binding domain)"/>
    <property type="match status" value="1"/>
</dbReference>
<dbReference type="PROSITE" id="PS51030">
    <property type="entry name" value="NUCLEAR_REC_DBD_2"/>
    <property type="match status" value="1"/>
</dbReference>
<dbReference type="Gene3D" id="3.30.50.10">
    <property type="entry name" value="Erythroid Transcription Factor GATA-1, subunit A"/>
    <property type="match status" value="1"/>
</dbReference>
<evidence type="ECO:0000256" key="6">
    <source>
        <dbReference type="ARBA" id="ARBA00023163"/>
    </source>
</evidence>
<keyword evidence="12" id="KW-1185">Reference proteome</keyword>
<evidence type="ECO:0000256" key="1">
    <source>
        <dbReference type="ARBA" id="ARBA00022723"/>
    </source>
</evidence>
<dbReference type="PROSITE" id="PS51843">
    <property type="entry name" value="NR_LBD"/>
    <property type="match status" value="1"/>
</dbReference>
<evidence type="ECO:0000256" key="8">
    <source>
        <dbReference type="ARBA" id="ARBA00023242"/>
    </source>
</evidence>
<dbReference type="InterPro" id="IPR001628">
    <property type="entry name" value="Znf_hrmn_rcpt"/>
</dbReference>
<feature type="domain" description="NR LBD" evidence="10">
    <location>
        <begin position="155"/>
        <end position="280"/>
    </location>
</feature>
<accession>A0A7R9KAS4</accession>
<proteinExistence type="predicted"/>
<dbReference type="Pfam" id="PF00105">
    <property type="entry name" value="zf-C4"/>
    <property type="match status" value="1"/>
</dbReference>
<gene>
    <name evidence="11" type="ORF">OSB1V03_LOCUS23</name>
</gene>
<dbReference type="PANTHER" id="PTHR24082:SF283">
    <property type="entry name" value="NUCLEAR HORMONE RECEPTOR HR96"/>
    <property type="match status" value="1"/>
</dbReference>
<dbReference type="Proteomes" id="UP000759131">
    <property type="component" value="Unassembled WGS sequence"/>
</dbReference>
<dbReference type="AlphaFoldDB" id="A0A7R9KAS4"/>
<protein>
    <recommendedName>
        <fullName evidence="13">Nuclear receptor domain-containing protein</fullName>
    </recommendedName>
</protein>
<dbReference type="EMBL" id="CAJPIZ010000004">
    <property type="protein sequence ID" value="CAG2099952.1"/>
    <property type="molecule type" value="Genomic_DNA"/>
</dbReference>
<evidence type="ECO:0000256" key="3">
    <source>
        <dbReference type="ARBA" id="ARBA00022833"/>
    </source>
</evidence>
<evidence type="ECO:0000313" key="12">
    <source>
        <dbReference type="Proteomes" id="UP000759131"/>
    </source>
</evidence>
<sequence length="280" mass="32443">MVLPELQSLVMCFVQIIFQAKRSQQFQCYFNGNCDINSETRKCCKFCRLKKCFAVGMKKVCVDSECIRKLKLILSAQKSDENKCDKNSTTVDTTGLSDQLNKSDYNDKTTGYELLDLDNIFEFKETDECNYGHFEGKTMSILRPITDYNNTFNEIEGMKLCELLNASTVFKNNEIKWTEESRQTEAIKLIANDWEQTTYNIIKMSKKLRHFGDMCAEDQLALIKYGCLEMSCIRQASAYDLNHRKVSIISESGNTTLIKMHLIQEVKPQIYQSFDDFLTY</sequence>
<evidence type="ECO:0000256" key="5">
    <source>
        <dbReference type="ARBA" id="ARBA00023125"/>
    </source>
</evidence>
<keyword evidence="3" id="KW-0862">Zinc</keyword>
<dbReference type="GO" id="GO:0004879">
    <property type="term" value="F:nuclear receptor activity"/>
    <property type="evidence" value="ECO:0007669"/>
    <property type="project" value="TreeGrafter"/>
</dbReference>
<keyword evidence="8" id="KW-0539">Nucleus</keyword>
<evidence type="ECO:0000256" key="2">
    <source>
        <dbReference type="ARBA" id="ARBA00022771"/>
    </source>
</evidence>
<dbReference type="Gene3D" id="1.10.565.10">
    <property type="entry name" value="Retinoid X Receptor"/>
    <property type="match status" value="1"/>
</dbReference>
<dbReference type="EMBL" id="OC854579">
    <property type="protein sequence ID" value="CAD7619522.1"/>
    <property type="molecule type" value="Genomic_DNA"/>
</dbReference>
<dbReference type="InterPro" id="IPR013088">
    <property type="entry name" value="Znf_NHR/GATA"/>
</dbReference>
<dbReference type="InterPro" id="IPR035500">
    <property type="entry name" value="NHR-like_dom_sf"/>
</dbReference>
<dbReference type="GO" id="GO:0000122">
    <property type="term" value="P:negative regulation of transcription by RNA polymerase II"/>
    <property type="evidence" value="ECO:0007669"/>
    <property type="project" value="TreeGrafter"/>
</dbReference>
<name>A0A7R9KAS4_9ACAR</name>
<organism evidence="11">
    <name type="scientific">Medioppia subpectinata</name>
    <dbReference type="NCBI Taxonomy" id="1979941"/>
    <lineage>
        <taxon>Eukaryota</taxon>
        <taxon>Metazoa</taxon>
        <taxon>Ecdysozoa</taxon>
        <taxon>Arthropoda</taxon>
        <taxon>Chelicerata</taxon>
        <taxon>Arachnida</taxon>
        <taxon>Acari</taxon>
        <taxon>Acariformes</taxon>
        <taxon>Sarcoptiformes</taxon>
        <taxon>Oribatida</taxon>
        <taxon>Brachypylina</taxon>
        <taxon>Oppioidea</taxon>
        <taxon>Oppiidae</taxon>
        <taxon>Medioppia</taxon>
    </lineage>
</organism>
<evidence type="ECO:0000256" key="7">
    <source>
        <dbReference type="ARBA" id="ARBA00023170"/>
    </source>
</evidence>
<evidence type="ECO:0008006" key="13">
    <source>
        <dbReference type="Google" id="ProtNLM"/>
    </source>
</evidence>
<dbReference type="SUPFAM" id="SSF48508">
    <property type="entry name" value="Nuclear receptor ligand-binding domain"/>
    <property type="match status" value="1"/>
</dbReference>
<keyword evidence="4" id="KW-0805">Transcription regulation</keyword>
<keyword evidence="1" id="KW-0479">Metal-binding</keyword>
<evidence type="ECO:0000256" key="4">
    <source>
        <dbReference type="ARBA" id="ARBA00023015"/>
    </source>
</evidence>
<evidence type="ECO:0000259" key="10">
    <source>
        <dbReference type="PROSITE" id="PS51843"/>
    </source>
</evidence>
<feature type="domain" description="Nuclear receptor" evidence="9">
    <location>
        <begin position="1"/>
        <end position="64"/>
    </location>
</feature>
<dbReference type="InterPro" id="IPR050234">
    <property type="entry name" value="Nuclear_hormone_rcpt_NR1"/>
</dbReference>
<dbReference type="OrthoDB" id="6529693at2759"/>
<dbReference type="PANTHER" id="PTHR24082">
    <property type="entry name" value="NUCLEAR HORMONE RECEPTOR"/>
    <property type="match status" value="1"/>
</dbReference>
<evidence type="ECO:0000313" key="11">
    <source>
        <dbReference type="EMBL" id="CAD7619522.1"/>
    </source>
</evidence>
<dbReference type="GO" id="GO:0045944">
    <property type="term" value="P:positive regulation of transcription by RNA polymerase II"/>
    <property type="evidence" value="ECO:0007669"/>
    <property type="project" value="TreeGrafter"/>
</dbReference>
<reference evidence="11" key="1">
    <citation type="submission" date="2020-11" db="EMBL/GenBank/DDBJ databases">
        <authorList>
            <person name="Tran Van P."/>
        </authorList>
    </citation>
    <scope>NUCLEOTIDE SEQUENCE</scope>
</reference>
<dbReference type="GO" id="GO:0030154">
    <property type="term" value="P:cell differentiation"/>
    <property type="evidence" value="ECO:0007669"/>
    <property type="project" value="TreeGrafter"/>
</dbReference>
<keyword evidence="5" id="KW-0238">DNA-binding</keyword>
<keyword evidence="7" id="KW-0675">Receptor</keyword>
<keyword evidence="6" id="KW-0804">Transcription</keyword>
<evidence type="ECO:0000259" key="9">
    <source>
        <dbReference type="PROSITE" id="PS51030"/>
    </source>
</evidence>
<dbReference type="InterPro" id="IPR000536">
    <property type="entry name" value="Nucl_hrmn_rcpt_lig-bd"/>
</dbReference>
<keyword evidence="2" id="KW-0863">Zinc-finger</keyword>
<dbReference type="SMART" id="SM00399">
    <property type="entry name" value="ZnF_C4"/>
    <property type="match status" value="1"/>
</dbReference>